<dbReference type="PANTHER" id="PTHR47163">
    <property type="entry name" value="DDE_TNP_IS1595 DOMAIN-CONTAINING PROTEIN"/>
    <property type="match status" value="1"/>
</dbReference>
<dbReference type="Proteomes" id="UP000580250">
    <property type="component" value="Unassembled WGS sequence"/>
</dbReference>
<comment type="caution">
    <text evidence="2">The sequence shown here is derived from an EMBL/GenBank/DDBJ whole genome shotgun (WGS) entry which is preliminary data.</text>
</comment>
<dbReference type="OrthoDB" id="5805277at2759"/>
<dbReference type="AlphaFoldDB" id="A0A6V7U2U0"/>
<sequence>MKFTNEGLGVFRCWRSGCSSNRYAASQNTWFENVNSIEMVAKGILLTYGWTQNFTYDQAVRESTLINTGQITDRHTVSDWYSYCREVCTIYLDGLYDDLGPIGGAGHVIEVDEMKLGRRKYNRGRVVDGSWILGFIDTDTNEVRLEICPENRRDRETLFALIEKHVAPDSCIFTDCWKGYTGLDERGFQHWTVNHQRQFVTEEGVNTNKIESQWRPLRQRLARGGIKSD</sequence>
<proteinExistence type="predicted"/>
<dbReference type="InterPro" id="IPR053164">
    <property type="entry name" value="IS1016-like_transposase"/>
</dbReference>
<protein>
    <recommendedName>
        <fullName evidence="1">ISXO2-like transposase domain-containing protein</fullName>
    </recommendedName>
</protein>
<dbReference type="EMBL" id="CAJEWN010000029">
    <property type="protein sequence ID" value="CAD2142288.1"/>
    <property type="molecule type" value="Genomic_DNA"/>
</dbReference>
<feature type="domain" description="ISXO2-like transposase" evidence="1">
    <location>
        <begin position="101"/>
        <end position="225"/>
    </location>
</feature>
<evidence type="ECO:0000259" key="1">
    <source>
        <dbReference type="SMART" id="SM01126"/>
    </source>
</evidence>
<evidence type="ECO:0000313" key="3">
    <source>
        <dbReference type="Proteomes" id="UP000580250"/>
    </source>
</evidence>
<dbReference type="SMART" id="SM01126">
    <property type="entry name" value="DDE_Tnp_IS1595"/>
    <property type="match status" value="1"/>
</dbReference>
<dbReference type="PANTHER" id="PTHR47163:SF2">
    <property type="entry name" value="SI:DKEY-17M8.2"/>
    <property type="match status" value="1"/>
</dbReference>
<organism evidence="2 3">
    <name type="scientific">Meloidogyne enterolobii</name>
    <name type="common">Root-knot nematode worm</name>
    <name type="synonym">Meloidogyne mayaguensis</name>
    <dbReference type="NCBI Taxonomy" id="390850"/>
    <lineage>
        <taxon>Eukaryota</taxon>
        <taxon>Metazoa</taxon>
        <taxon>Ecdysozoa</taxon>
        <taxon>Nematoda</taxon>
        <taxon>Chromadorea</taxon>
        <taxon>Rhabditida</taxon>
        <taxon>Tylenchina</taxon>
        <taxon>Tylenchomorpha</taxon>
        <taxon>Tylenchoidea</taxon>
        <taxon>Meloidogynidae</taxon>
        <taxon>Meloidogyninae</taxon>
        <taxon>Meloidogyne</taxon>
    </lineage>
</organism>
<accession>A0A6V7U2U0</accession>
<dbReference type="Pfam" id="PF12762">
    <property type="entry name" value="DDE_Tnp_IS1595"/>
    <property type="match status" value="1"/>
</dbReference>
<gene>
    <name evidence="2" type="ORF">MENT_LOCUS7159</name>
</gene>
<reference evidence="2 3" key="1">
    <citation type="submission" date="2020-08" db="EMBL/GenBank/DDBJ databases">
        <authorList>
            <person name="Koutsovoulos G."/>
            <person name="Danchin GJ E."/>
        </authorList>
    </citation>
    <scope>NUCLEOTIDE SEQUENCE [LARGE SCALE GENOMIC DNA]</scope>
</reference>
<name>A0A6V7U2U0_MELEN</name>
<evidence type="ECO:0000313" key="2">
    <source>
        <dbReference type="EMBL" id="CAD2142288.1"/>
    </source>
</evidence>
<dbReference type="InterPro" id="IPR024445">
    <property type="entry name" value="Tnp_ISXO2-like"/>
</dbReference>